<dbReference type="InterPro" id="IPR031939">
    <property type="entry name" value="Adhesin_E-like"/>
</dbReference>
<dbReference type="RefSeq" id="WP_090700087.1">
    <property type="nucleotide sequence ID" value="NZ_FOSP01000016.1"/>
</dbReference>
<dbReference type="EMBL" id="FOSP01000016">
    <property type="protein sequence ID" value="SFK81614.1"/>
    <property type="molecule type" value="Genomic_DNA"/>
</dbReference>
<dbReference type="OrthoDB" id="8536864at2"/>
<evidence type="ECO:0000313" key="3">
    <source>
        <dbReference type="EMBL" id="SFK81614.1"/>
    </source>
</evidence>
<accession>A0A1I4CK22</accession>
<dbReference type="Pfam" id="PF16747">
    <property type="entry name" value="Adhesin_E"/>
    <property type="match status" value="1"/>
</dbReference>
<reference evidence="4" key="1">
    <citation type="submission" date="2016-10" db="EMBL/GenBank/DDBJ databases">
        <authorList>
            <person name="Varghese N."/>
            <person name="Submissions S."/>
        </authorList>
    </citation>
    <scope>NUCLEOTIDE SEQUENCE [LARGE SCALE GENOMIC DNA]</scope>
    <source>
        <strain evidence="4">Nm69</strain>
    </source>
</reference>
<name>A0A1I4CK22_9PROT</name>
<dbReference type="Proteomes" id="UP000199533">
    <property type="component" value="Unassembled WGS sequence"/>
</dbReference>
<gene>
    <name evidence="3" type="ORF">SAMN05216302_101643</name>
</gene>
<dbReference type="AlphaFoldDB" id="A0A1I4CK22"/>
<keyword evidence="1" id="KW-0732">Signal</keyword>
<evidence type="ECO:0000313" key="4">
    <source>
        <dbReference type="Proteomes" id="UP000199533"/>
    </source>
</evidence>
<protein>
    <recommendedName>
        <fullName evidence="2">Surface-adhesin protein E-like domain-containing protein</fullName>
    </recommendedName>
</protein>
<evidence type="ECO:0000259" key="2">
    <source>
        <dbReference type="Pfam" id="PF16747"/>
    </source>
</evidence>
<proteinExistence type="predicted"/>
<feature type="domain" description="Surface-adhesin protein E-like" evidence="2">
    <location>
        <begin position="22"/>
        <end position="130"/>
    </location>
</feature>
<sequence length="136" mass="16093">MNKLILILMLLFFSTDSMADEWIKVTEREEDGGYTIYADLTSISIADDRVKMWTLFDYKIEQEDTGAYFLSKKVRRKYDCRGKHVKELAFKLYNWNMGRGELIRSYSQPQEWEKIEFGSVREAEWKMACNHPALNG</sequence>
<feature type="chain" id="PRO_5011785030" description="Surface-adhesin protein E-like domain-containing protein" evidence="1">
    <location>
        <begin position="20"/>
        <end position="136"/>
    </location>
</feature>
<organism evidence="3 4">
    <name type="scientific">Nitrosomonas aestuarii</name>
    <dbReference type="NCBI Taxonomy" id="52441"/>
    <lineage>
        <taxon>Bacteria</taxon>
        <taxon>Pseudomonadati</taxon>
        <taxon>Pseudomonadota</taxon>
        <taxon>Betaproteobacteria</taxon>
        <taxon>Nitrosomonadales</taxon>
        <taxon>Nitrosomonadaceae</taxon>
        <taxon>Nitrosomonas</taxon>
    </lineage>
</organism>
<evidence type="ECO:0000256" key="1">
    <source>
        <dbReference type="SAM" id="SignalP"/>
    </source>
</evidence>
<keyword evidence="4" id="KW-1185">Reference proteome</keyword>
<feature type="signal peptide" evidence="1">
    <location>
        <begin position="1"/>
        <end position="19"/>
    </location>
</feature>